<dbReference type="Gene3D" id="1.10.1070.11">
    <property type="entry name" value="Phosphatidylinositol 3-/4-kinase, catalytic domain"/>
    <property type="match status" value="1"/>
</dbReference>
<dbReference type="GO" id="GO:0005886">
    <property type="term" value="C:plasma membrane"/>
    <property type="evidence" value="ECO:0007669"/>
    <property type="project" value="TreeGrafter"/>
</dbReference>
<dbReference type="InterPro" id="IPR036940">
    <property type="entry name" value="PI3/4_kinase_cat_sf"/>
</dbReference>
<dbReference type="GO" id="GO:0046854">
    <property type="term" value="P:phosphatidylinositol phosphate biosynthetic process"/>
    <property type="evidence" value="ECO:0007669"/>
    <property type="project" value="InterPro"/>
</dbReference>
<dbReference type="Gene3D" id="3.30.1010.10">
    <property type="entry name" value="Phosphatidylinositol 3-kinase Catalytic Subunit, Chain A, domain 4"/>
    <property type="match status" value="1"/>
</dbReference>
<dbReference type="Pfam" id="PF19274">
    <property type="entry name" value="PI4K_N"/>
    <property type="match status" value="1"/>
</dbReference>
<evidence type="ECO:0000259" key="8">
    <source>
        <dbReference type="PROSITE" id="PS50290"/>
    </source>
</evidence>
<dbReference type="GO" id="GO:0048015">
    <property type="term" value="P:phosphatidylinositol-mediated signaling"/>
    <property type="evidence" value="ECO:0007669"/>
    <property type="project" value="TreeGrafter"/>
</dbReference>
<dbReference type="PANTHER" id="PTHR10048">
    <property type="entry name" value="PHOSPHATIDYLINOSITOL KINASE"/>
    <property type="match status" value="1"/>
</dbReference>
<dbReference type="InterPro" id="IPR045495">
    <property type="entry name" value="PI4K_N"/>
</dbReference>
<evidence type="ECO:0000256" key="6">
    <source>
        <dbReference type="ARBA" id="ARBA00022777"/>
    </source>
</evidence>
<dbReference type="Proteomes" id="UP001211907">
    <property type="component" value="Unassembled WGS sequence"/>
</dbReference>
<comment type="catalytic activity">
    <reaction evidence="1">
        <text>a 1,2-diacyl-sn-glycero-3-phospho-(1D-myo-inositol) + ATP = a 1,2-diacyl-sn-glycero-3-phospho-(1D-myo-inositol 4-phosphate) + ADP + H(+)</text>
        <dbReference type="Rhea" id="RHEA:19877"/>
        <dbReference type="ChEBI" id="CHEBI:15378"/>
        <dbReference type="ChEBI" id="CHEBI:30616"/>
        <dbReference type="ChEBI" id="CHEBI:57880"/>
        <dbReference type="ChEBI" id="CHEBI:58178"/>
        <dbReference type="ChEBI" id="CHEBI:456216"/>
        <dbReference type="EC" id="2.7.1.67"/>
    </reaction>
</comment>
<dbReference type="SUPFAM" id="SSF48371">
    <property type="entry name" value="ARM repeat"/>
    <property type="match status" value="1"/>
</dbReference>
<dbReference type="PROSITE" id="PS50290">
    <property type="entry name" value="PI3_4_KINASE_3"/>
    <property type="match status" value="1"/>
</dbReference>
<dbReference type="Pfam" id="PF00454">
    <property type="entry name" value="PI3_PI4_kinase"/>
    <property type="match status" value="2"/>
</dbReference>
<dbReference type="PROSITE" id="PS00915">
    <property type="entry name" value="PI3_4_KINASE_1"/>
    <property type="match status" value="1"/>
</dbReference>
<evidence type="ECO:0000313" key="10">
    <source>
        <dbReference type="EMBL" id="KAJ3115668.1"/>
    </source>
</evidence>
<proteinExistence type="inferred from homology"/>
<keyword evidence="4" id="KW-0808">Transferase</keyword>
<comment type="similarity">
    <text evidence="2">Belongs to the PI3/PI4-kinase family. Type III PI4K subfamily.</text>
</comment>
<dbReference type="SMART" id="SM00146">
    <property type="entry name" value="PI3Kc"/>
    <property type="match status" value="1"/>
</dbReference>
<dbReference type="PANTHER" id="PTHR10048:SF15">
    <property type="entry name" value="PHOSPHATIDYLINOSITOL 4-KINASE ALPHA"/>
    <property type="match status" value="1"/>
</dbReference>
<dbReference type="SUPFAM" id="SSF56112">
    <property type="entry name" value="Protein kinase-like (PK-like)"/>
    <property type="match status" value="1"/>
</dbReference>
<feature type="domain" description="PIK helical" evidence="9">
    <location>
        <begin position="1189"/>
        <end position="1381"/>
    </location>
</feature>
<dbReference type="InterPro" id="IPR015433">
    <property type="entry name" value="PI3/4_kinase"/>
</dbReference>
<dbReference type="InterPro" id="IPR011009">
    <property type="entry name" value="Kinase-like_dom_sf"/>
</dbReference>
<dbReference type="GO" id="GO:0004430">
    <property type="term" value="F:1-phosphatidylinositol 4-kinase activity"/>
    <property type="evidence" value="ECO:0007669"/>
    <property type="project" value="UniProtKB-EC"/>
</dbReference>
<organism evidence="10 11">
    <name type="scientific">Physocladia obscura</name>
    <dbReference type="NCBI Taxonomy" id="109957"/>
    <lineage>
        <taxon>Eukaryota</taxon>
        <taxon>Fungi</taxon>
        <taxon>Fungi incertae sedis</taxon>
        <taxon>Chytridiomycota</taxon>
        <taxon>Chytridiomycota incertae sedis</taxon>
        <taxon>Chytridiomycetes</taxon>
        <taxon>Chytridiales</taxon>
        <taxon>Chytriomycetaceae</taxon>
        <taxon>Physocladia</taxon>
    </lineage>
</organism>
<accession>A0AAD5SX16</accession>
<evidence type="ECO:0000256" key="2">
    <source>
        <dbReference type="ARBA" id="ARBA00006209"/>
    </source>
</evidence>
<feature type="domain" description="PI3K/PI4K catalytic" evidence="8">
    <location>
        <begin position="1454"/>
        <end position="1659"/>
    </location>
</feature>
<dbReference type="GO" id="GO:0005524">
    <property type="term" value="F:ATP binding"/>
    <property type="evidence" value="ECO:0007669"/>
    <property type="project" value="UniProtKB-KW"/>
</dbReference>
<evidence type="ECO:0000256" key="7">
    <source>
        <dbReference type="ARBA" id="ARBA00022840"/>
    </source>
</evidence>
<protein>
    <recommendedName>
        <fullName evidence="3">1-phosphatidylinositol 4-kinase</fullName>
        <ecNumber evidence="3">2.7.1.67</ecNumber>
    </recommendedName>
</protein>
<dbReference type="Gene3D" id="1.25.40.70">
    <property type="entry name" value="Phosphatidylinositol 3-kinase, accessory domain (PIK)"/>
    <property type="match status" value="1"/>
</dbReference>
<reference evidence="10" key="1">
    <citation type="submission" date="2020-05" db="EMBL/GenBank/DDBJ databases">
        <title>Phylogenomic resolution of chytrid fungi.</title>
        <authorList>
            <person name="Stajich J.E."/>
            <person name="Amses K."/>
            <person name="Simmons R."/>
            <person name="Seto K."/>
            <person name="Myers J."/>
            <person name="Bonds A."/>
            <person name="Quandt C.A."/>
            <person name="Barry K."/>
            <person name="Liu P."/>
            <person name="Grigoriev I."/>
            <person name="Longcore J.E."/>
            <person name="James T.Y."/>
        </authorList>
    </citation>
    <scope>NUCLEOTIDE SEQUENCE</scope>
    <source>
        <strain evidence="10">JEL0513</strain>
    </source>
</reference>
<dbReference type="Pfam" id="PF00613">
    <property type="entry name" value="PI3Ka"/>
    <property type="match status" value="1"/>
</dbReference>
<evidence type="ECO:0000313" key="11">
    <source>
        <dbReference type="Proteomes" id="UP001211907"/>
    </source>
</evidence>
<dbReference type="EMBL" id="JADGJH010001276">
    <property type="protein sequence ID" value="KAJ3115668.1"/>
    <property type="molecule type" value="Genomic_DNA"/>
</dbReference>
<evidence type="ECO:0000256" key="3">
    <source>
        <dbReference type="ARBA" id="ARBA00012169"/>
    </source>
</evidence>
<keyword evidence="7" id="KW-0067">ATP-binding</keyword>
<dbReference type="InterPro" id="IPR042236">
    <property type="entry name" value="PI3K_accessory_sf"/>
</dbReference>
<evidence type="ECO:0000256" key="4">
    <source>
        <dbReference type="ARBA" id="ARBA00022679"/>
    </source>
</evidence>
<keyword evidence="11" id="KW-1185">Reference proteome</keyword>
<comment type="caution">
    <text evidence="10">The sequence shown here is derived from an EMBL/GenBank/DDBJ whole genome shotgun (WGS) entry which is preliminary data.</text>
</comment>
<dbReference type="SMART" id="SM00145">
    <property type="entry name" value="PI3Ka"/>
    <property type="match status" value="1"/>
</dbReference>
<dbReference type="InterPro" id="IPR000403">
    <property type="entry name" value="PI3/4_kinase_cat_dom"/>
</dbReference>
<dbReference type="InterPro" id="IPR018936">
    <property type="entry name" value="PI3/4_kinase_CS"/>
</dbReference>
<gene>
    <name evidence="10" type="primary">STT4_1</name>
    <name evidence="10" type="ORF">HK100_001267</name>
</gene>
<name>A0AAD5SX16_9FUNG</name>
<evidence type="ECO:0000256" key="5">
    <source>
        <dbReference type="ARBA" id="ARBA00022741"/>
    </source>
</evidence>
<dbReference type="EC" id="2.7.1.67" evidence="3"/>
<dbReference type="PROSITE" id="PS51545">
    <property type="entry name" value="PIK_HELICAL"/>
    <property type="match status" value="1"/>
</dbReference>
<sequence length="1659" mass="187225">MKTKFDLDSILSSAAKAAATLSRIQPFRCREIEVQLSALCMAGLDGLNYSAWRKNNGILDFTDCEGIVAILDYEAGAKTGTERYDSLAVRFSLTLIDEIGGDLVFLKSLCARDLQGFGLFAKNVTVRLISVAAADKTGENRILSTVWICATKLLSQIYSNELADRDLISITKAILFAILESPPQIHQEYTHEFLRTAVFILSKLTAAGSSPTPNGSESSSMAQENSSLTALVLDVALHNISSHLSQITILEYYDPQNIWNHIVEGHNIKDNVKADNAVFTTLNEYQSAAISVWTTLNVFFMSDYDVVSVILPALLKSLGLVAYAGLHASTVHSIVTSFLAPLGAEHLEFDTPRTEVSVVALEVLGLIGFSNPSLTSASIDFLVNFLINPRICVGNTHVNIDVVRNCATAMLRICLLTIEVAIPAITRRIEAESNGAPAVRGIWESLEVVGVTSDLDAFFAVFPILASSIVKGDRLKFEYSLAARIKFPQIFLEKLLEFFVERVSAFTSFSEIGNDKGIFNITSVLKSVCDLPYFHPEVSATESLRLHFRNFWLTITAFVFAPRGVWPKEWHPLVSAIALKTPSLTLSADVRSLEVDLLSNSVLRLKISDQIHSRAKSTLVSILYTRSSSVESKTLSAHVSIFLLTILQIELLRVAKKSISFFLEYVRDERYYDTDIFQLLVAIGDEILFAFTKGKQISKHSIQASFKSLLRCSVDRLPKVRTFAGMGCAKLLLAVPALLWDKELLKYMLDIVLYLDSRQSISDDRVILLKQKLNFELRFVDRTEQLSTAKDYKAICTNMLNQAFGYSLTETTLTLQGYLLDMQINFPDFLSNKSDVVSLLSQFCSREDVANDVIKSLNSRAAYFGEVKGIKKVLKQLKSPVKNASDIFKDEIRDITTASDVHTFIKEINPALQRCAAYIVSEENNDKELLRLVCWTPLAVFNTACIETAIPVWNYIMSTRPDLNSRMLYELIAVWESSIYNKQGLYESAKRPTDPFMNKMTYAPSNKPASGNESFTVHYKWIQFFSSKFKSSLWHEKEHVKIYFKFVQIAILNLKLARWSPALRQAVFALLEFSISVTNELEHQNDSLWLFSLELVFLLAFKWYSLSPMWSAYEEGEYRTISNVRSTFKAVSLEKVNTLLTILPSRVSSYFTSFKKDFSETKNFILLLLENELGRYSLWSSVTPEKSNEFYNALKDVKWKEVVKVAWAVDPQVALNMPRRFLGYSDVIEIELNELALRNPLLAIKNVSAIAPLLKPGLDKYGNELRFLLYATETSPIAAIGYLNPRFNHPWVLQYAFWVLEYHPVDQVFFYIPQIVQALRHDVAGYVEHFILKTAKISQHFAHQIIWNMKANMFIVVKEKKHEEVLVPDPLKPKLDKIIDQITSALSGEDREFYEREFKFFAEVTGISGKLKPYIQKSKEEKKKKIDEEMRNIKVEVGVYLPSNPESIVVDIDVDSGRPLQSHAKAPFMATFKIKNDEESKKKSDDSGQFDKAPKTAWQSSIFKVGDDCRQDVLALQMISIFKSITEKSGLDVYLYPYRVVATDCGCGVIEVIPRSISRDMMGREKAQEAFVRSLAAYSVVLYLISIKDRHNGNIMFDDEGHTVHIDFGFILDIAPGGIEFEASPFKLTTEFITLMGGDTSTTYRLFSDLVVKCFLALR</sequence>
<keyword evidence="6 10" id="KW-0418">Kinase</keyword>
<dbReference type="FunFam" id="3.30.1010.10:FF:000014">
    <property type="entry name" value="Phosphatidylinositol 4-kinase STT4"/>
    <property type="match status" value="1"/>
</dbReference>
<dbReference type="GO" id="GO:0005737">
    <property type="term" value="C:cytoplasm"/>
    <property type="evidence" value="ECO:0007669"/>
    <property type="project" value="TreeGrafter"/>
</dbReference>
<dbReference type="InterPro" id="IPR001263">
    <property type="entry name" value="PI3K_accessory_dom"/>
</dbReference>
<dbReference type="InterPro" id="IPR016024">
    <property type="entry name" value="ARM-type_fold"/>
</dbReference>
<dbReference type="PROSITE" id="PS00916">
    <property type="entry name" value="PI3_4_KINASE_2"/>
    <property type="match status" value="1"/>
</dbReference>
<evidence type="ECO:0000256" key="1">
    <source>
        <dbReference type="ARBA" id="ARBA00001686"/>
    </source>
</evidence>
<evidence type="ECO:0000259" key="9">
    <source>
        <dbReference type="PROSITE" id="PS51545"/>
    </source>
</evidence>
<keyword evidence="5" id="KW-0547">Nucleotide-binding</keyword>